<evidence type="ECO:0000313" key="3">
    <source>
        <dbReference type="Proteomes" id="UP000283523"/>
    </source>
</evidence>
<evidence type="ECO:0000313" key="2">
    <source>
        <dbReference type="EMBL" id="RIV19965.1"/>
    </source>
</evidence>
<dbReference type="Proteomes" id="UP000283523">
    <property type="component" value="Unassembled WGS sequence"/>
</dbReference>
<evidence type="ECO:0000259" key="1">
    <source>
        <dbReference type="Pfam" id="PF01323"/>
    </source>
</evidence>
<dbReference type="AlphaFoldDB" id="A0A418M2U3"/>
<protein>
    <submittedName>
        <fullName evidence="2">DsbA family oxidoreductase</fullName>
    </submittedName>
</protein>
<dbReference type="SUPFAM" id="SSF52833">
    <property type="entry name" value="Thioredoxin-like"/>
    <property type="match status" value="1"/>
</dbReference>
<feature type="domain" description="DSBA-like thioredoxin" evidence="1">
    <location>
        <begin position="5"/>
        <end position="205"/>
    </location>
</feature>
<dbReference type="InterPro" id="IPR036249">
    <property type="entry name" value="Thioredoxin-like_sf"/>
</dbReference>
<dbReference type="RefSeq" id="WP_119670250.1">
    <property type="nucleotide sequence ID" value="NZ_QXED01000007.1"/>
</dbReference>
<dbReference type="EMBL" id="QXED01000007">
    <property type="protein sequence ID" value="RIV19965.1"/>
    <property type="molecule type" value="Genomic_DNA"/>
</dbReference>
<accession>A0A418M2U3</accession>
<dbReference type="Gene3D" id="3.40.30.10">
    <property type="entry name" value="Glutaredoxin"/>
    <property type="match status" value="1"/>
</dbReference>
<reference evidence="2 3" key="1">
    <citation type="submission" date="2018-08" db="EMBL/GenBank/DDBJ databases">
        <title>Fibrisoma montanum sp. nov., isolated from Danxia mountain soil.</title>
        <authorList>
            <person name="Huang Y."/>
        </authorList>
    </citation>
    <scope>NUCLEOTIDE SEQUENCE [LARGE SCALE GENOMIC DNA]</scope>
    <source>
        <strain evidence="2 3">HYT19</strain>
    </source>
</reference>
<sequence length="218" mass="24939">MNPVQIDIVSDLVCPWCYIGRRRLEEAMRQIPEVETQIRWQPFELFPQIPVSGVERHAHMTQVFGSVRRRDSIFAEVARTGQAEGMDLRFNTIRHSPNTFLLHRLLWKAGQQGYQDTLALALFKAFFTDNRDLTQLTQLATVLAPFGWSPSQLDQFLTSDEGTATVRHQQRLYQFMNITSVPTYILNNQIMLVGAQPPERFVKAITQAARIAPLPTAV</sequence>
<comment type="caution">
    <text evidence="2">The sequence shown here is derived from an EMBL/GenBank/DDBJ whole genome shotgun (WGS) entry which is preliminary data.</text>
</comment>
<name>A0A418M2U3_9BACT</name>
<dbReference type="Pfam" id="PF01323">
    <property type="entry name" value="DSBA"/>
    <property type="match status" value="1"/>
</dbReference>
<gene>
    <name evidence="2" type="ORF">DYU11_23915</name>
</gene>
<organism evidence="2 3">
    <name type="scientific">Fibrisoma montanum</name>
    <dbReference type="NCBI Taxonomy" id="2305895"/>
    <lineage>
        <taxon>Bacteria</taxon>
        <taxon>Pseudomonadati</taxon>
        <taxon>Bacteroidota</taxon>
        <taxon>Cytophagia</taxon>
        <taxon>Cytophagales</taxon>
        <taxon>Spirosomataceae</taxon>
        <taxon>Fibrisoma</taxon>
    </lineage>
</organism>
<dbReference type="PANTHER" id="PTHR13887">
    <property type="entry name" value="GLUTATHIONE S-TRANSFERASE KAPPA"/>
    <property type="match status" value="1"/>
</dbReference>
<dbReference type="PANTHER" id="PTHR13887:SF41">
    <property type="entry name" value="THIOREDOXIN SUPERFAMILY PROTEIN"/>
    <property type="match status" value="1"/>
</dbReference>
<dbReference type="GO" id="GO:0016491">
    <property type="term" value="F:oxidoreductase activity"/>
    <property type="evidence" value="ECO:0007669"/>
    <property type="project" value="InterPro"/>
</dbReference>
<dbReference type="OrthoDB" id="9799122at2"/>
<proteinExistence type="predicted"/>
<keyword evidence="3" id="KW-1185">Reference proteome</keyword>
<dbReference type="CDD" id="cd03024">
    <property type="entry name" value="DsbA_FrnE"/>
    <property type="match status" value="1"/>
</dbReference>
<dbReference type="InterPro" id="IPR001853">
    <property type="entry name" value="DSBA-like_thioredoxin_dom"/>
</dbReference>